<evidence type="ECO:0000256" key="1">
    <source>
        <dbReference type="ARBA" id="ARBA00023015"/>
    </source>
</evidence>
<dbReference type="InterPro" id="IPR036388">
    <property type="entry name" value="WH-like_DNA-bd_sf"/>
</dbReference>
<keyword evidence="3" id="KW-0804">Transcription</keyword>
<evidence type="ECO:0000313" key="5">
    <source>
        <dbReference type="EMBL" id="RHW24258.1"/>
    </source>
</evidence>
<keyword evidence="2" id="KW-0238">DNA-binding</keyword>
<dbReference type="GO" id="GO:0003700">
    <property type="term" value="F:DNA-binding transcription factor activity"/>
    <property type="evidence" value="ECO:0007669"/>
    <property type="project" value="InterPro"/>
</dbReference>
<comment type="caution">
    <text evidence="5">The sequence shown here is derived from an EMBL/GenBank/DDBJ whole genome shotgun (WGS) entry which is preliminary data.</text>
</comment>
<dbReference type="InterPro" id="IPR051081">
    <property type="entry name" value="HTH_MetalResp_TranReg"/>
</dbReference>
<proteinExistence type="predicted"/>
<accession>A0A417XUU1</accession>
<evidence type="ECO:0000313" key="6">
    <source>
        <dbReference type="Proteomes" id="UP000283644"/>
    </source>
</evidence>
<dbReference type="PANTHER" id="PTHR33154:SF33">
    <property type="entry name" value="TRANSCRIPTIONAL REPRESSOR SDPR"/>
    <property type="match status" value="1"/>
</dbReference>
<dbReference type="NCBIfam" id="NF033788">
    <property type="entry name" value="HTH_metalloreg"/>
    <property type="match status" value="1"/>
</dbReference>
<dbReference type="SMART" id="SM00418">
    <property type="entry name" value="HTH_ARSR"/>
    <property type="match status" value="1"/>
</dbReference>
<dbReference type="GO" id="GO:0003677">
    <property type="term" value="F:DNA binding"/>
    <property type="evidence" value="ECO:0007669"/>
    <property type="project" value="UniProtKB-KW"/>
</dbReference>
<dbReference type="InterPro" id="IPR036390">
    <property type="entry name" value="WH_DNA-bd_sf"/>
</dbReference>
<dbReference type="PANTHER" id="PTHR33154">
    <property type="entry name" value="TRANSCRIPTIONAL REGULATOR, ARSR FAMILY"/>
    <property type="match status" value="1"/>
</dbReference>
<protein>
    <submittedName>
        <fullName evidence="5">ArsR family transcriptional regulator</fullName>
    </submittedName>
</protein>
<feature type="domain" description="HTH arsR-type" evidence="4">
    <location>
        <begin position="1"/>
        <end position="89"/>
    </location>
</feature>
<dbReference type="OrthoDB" id="9806976at2"/>
<evidence type="ECO:0000256" key="2">
    <source>
        <dbReference type="ARBA" id="ARBA00023125"/>
    </source>
</evidence>
<dbReference type="InterPro" id="IPR011991">
    <property type="entry name" value="ArsR-like_HTH"/>
</dbReference>
<dbReference type="SUPFAM" id="SSF46785">
    <property type="entry name" value="Winged helix' DNA-binding domain"/>
    <property type="match status" value="1"/>
</dbReference>
<dbReference type="Proteomes" id="UP000283644">
    <property type="component" value="Unassembled WGS sequence"/>
</dbReference>
<dbReference type="AlphaFoldDB" id="A0A417XUU1"/>
<reference evidence="5 6" key="1">
    <citation type="submission" date="2018-09" db="EMBL/GenBank/DDBJ databases">
        <title>Genome sequencing of Nocardioides immobilis CCTCC AB 2017083 for comparison to Nocardioides silvaticus.</title>
        <authorList>
            <person name="Li C."/>
            <person name="Wang G."/>
        </authorList>
    </citation>
    <scope>NUCLEOTIDE SEQUENCE [LARGE SCALE GENOMIC DNA]</scope>
    <source>
        <strain evidence="5 6">CCTCC AB 2017083</strain>
    </source>
</reference>
<name>A0A417XUU1_9ACTN</name>
<evidence type="ECO:0000259" key="4">
    <source>
        <dbReference type="PROSITE" id="PS50987"/>
    </source>
</evidence>
<dbReference type="PROSITE" id="PS50987">
    <property type="entry name" value="HTH_ARSR_2"/>
    <property type="match status" value="1"/>
</dbReference>
<dbReference type="CDD" id="cd00090">
    <property type="entry name" value="HTH_ARSR"/>
    <property type="match status" value="1"/>
</dbReference>
<dbReference type="EMBL" id="QXGH01000034">
    <property type="protein sequence ID" value="RHW24258.1"/>
    <property type="molecule type" value="Genomic_DNA"/>
</dbReference>
<dbReference type="PRINTS" id="PR00778">
    <property type="entry name" value="HTHARSR"/>
</dbReference>
<evidence type="ECO:0000256" key="3">
    <source>
        <dbReference type="ARBA" id="ARBA00023163"/>
    </source>
</evidence>
<organism evidence="5 6">
    <name type="scientific">Nocardioides immobilis</name>
    <dbReference type="NCBI Taxonomy" id="2049295"/>
    <lineage>
        <taxon>Bacteria</taxon>
        <taxon>Bacillati</taxon>
        <taxon>Actinomycetota</taxon>
        <taxon>Actinomycetes</taxon>
        <taxon>Propionibacteriales</taxon>
        <taxon>Nocardioidaceae</taxon>
        <taxon>Nocardioides</taxon>
    </lineage>
</organism>
<keyword evidence="1" id="KW-0805">Transcription regulation</keyword>
<sequence length="117" mass="13128">MDAFAALADPIRRALLVRLAAGPTRVVDLAAEHEVSRPAISKHLRLLTDAGLVEVEDRGRERHYRLERSGLRPVRDLVDALATPPPFSEHDLDALELEVRRAGRDRRAGRHQQEETA</sequence>
<dbReference type="InterPro" id="IPR001845">
    <property type="entry name" value="HTH_ArsR_DNA-bd_dom"/>
</dbReference>
<dbReference type="Gene3D" id="1.10.10.10">
    <property type="entry name" value="Winged helix-like DNA-binding domain superfamily/Winged helix DNA-binding domain"/>
    <property type="match status" value="1"/>
</dbReference>
<dbReference type="RefSeq" id="WP_118928084.1">
    <property type="nucleotide sequence ID" value="NZ_QXGH01000034.1"/>
</dbReference>
<keyword evidence="6" id="KW-1185">Reference proteome</keyword>
<dbReference type="Pfam" id="PF01022">
    <property type="entry name" value="HTH_5"/>
    <property type="match status" value="1"/>
</dbReference>
<gene>
    <name evidence="5" type="ORF">D0Z08_25440</name>
</gene>